<sequence length="122" mass="13780">MGKKILVIEDDLLCLQMFKSMLSNAGYLVEIAENGKIGLDKIRKFKPDLILLDIIMPILDGFDVLRNLEPDEEGNLTPVIVLTSLDQPVEEEKARILGAKDFIKKSDVHLADIINMVKKYIK</sequence>
<name>A0A2H0YUT4_9BACT</name>
<gene>
    <name evidence="4" type="ORF">COT24_05345</name>
</gene>
<dbReference type="PROSITE" id="PS50110">
    <property type="entry name" value="RESPONSE_REGULATORY"/>
    <property type="match status" value="1"/>
</dbReference>
<dbReference type="PANTHER" id="PTHR44591:SF3">
    <property type="entry name" value="RESPONSE REGULATORY DOMAIN-CONTAINING PROTEIN"/>
    <property type="match status" value="1"/>
</dbReference>
<dbReference type="InterPro" id="IPR050595">
    <property type="entry name" value="Bact_response_regulator"/>
</dbReference>
<organism evidence="4 5">
    <name type="scientific">Candidatus Kerfeldbacteria bacterium CG08_land_8_20_14_0_20_40_16</name>
    <dbReference type="NCBI Taxonomy" id="2014244"/>
    <lineage>
        <taxon>Bacteria</taxon>
        <taxon>Candidatus Kerfeldiibacteriota</taxon>
    </lineage>
</organism>
<evidence type="ECO:0000256" key="2">
    <source>
        <dbReference type="PROSITE-ProRule" id="PRU00169"/>
    </source>
</evidence>
<evidence type="ECO:0000313" key="4">
    <source>
        <dbReference type="EMBL" id="PIS42069.1"/>
    </source>
</evidence>
<dbReference type="SMART" id="SM00448">
    <property type="entry name" value="REC"/>
    <property type="match status" value="1"/>
</dbReference>
<dbReference type="Pfam" id="PF00072">
    <property type="entry name" value="Response_reg"/>
    <property type="match status" value="1"/>
</dbReference>
<dbReference type="InterPro" id="IPR011006">
    <property type="entry name" value="CheY-like_superfamily"/>
</dbReference>
<proteinExistence type="predicted"/>
<dbReference type="GO" id="GO:0000160">
    <property type="term" value="P:phosphorelay signal transduction system"/>
    <property type="evidence" value="ECO:0007669"/>
    <property type="project" value="InterPro"/>
</dbReference>
<dbReference type="PANTHER" id="PTHR44591">
    <property type="entry name" value="STRESS RESPONSE REGULATOR PROTEIN 1"/>
    <property type="match status" value="1"/>
</dbReference>
<reference evidence="4 5" key="1">
    <citation type="submission" date="2017-09" db="EMBL/GenBank/DDBJ databases">
        <title>Depth-based differentiation of microbial function through sediment-hosted aquifers and enrichment of novel symbionts in the deep terrestrial subsurface.</title>
        <authorList>
            <person name="Probst A.J."/>
            <person name="Ladd B."/>
            <person name="Jarett J.K."/>
            <person name="Geller-Mcgrath D.E."/>
            <person name="Sieber C.M."/>
            <person name="Emerson J.B."/>
            <person name="Anantharaman K."/>
            <person name="Thomas B.C."/>
            <person name="Malmstrom R."/>
            <person name="Stieglmeier M."/>
            <person name="Klingl A."/>
            <person name="Woyke T."/>
            <person name="Ryan C.M."/>
            <person name="Banfield J.F."/>
        </authorList>
    </citation>
    <scope>NUCLEOTIDE SEQUENCE [LARGE SCALE GENOMIC DNA]</scope>
    <source>
        <strain evidence="4">CG08_land_8_20_14_0_20_40_16</strain>
    </source>
</reference>
<dbReference type="Gene3D" id="3.40.50.2300">
    <property type="match status" value="1"/>
</dbReference>
<keyword evidence="1 2" id="KW-0597">Phosphoprotein</keyword>
<evidence type="ECO:0000256" key="1">
    <source>
        <dbReference type="ARBA" id="ARBA00022553"/>
    </source>
</evidence>
<dbReference type="AlphaFoldDB" id="A0A2H0YUT4"/>
<feature type="domain" description="Response regulatory" evidence="3">
    <location>
        <begin position="4"/>
        <end position="120"/>
    </location>
</feature>
<feature type="modified residue" description="4-aspartylphosphate" evidence="2">
    <location>
        <position position="53"/>
    </location>
</feature>
<evidence type="ECO:0000313" key="5">
    <source>
        <dbReference type="Proteomes" id="UP000231542"/>
    </source>
</evidence>
<comment type="caution">
    <text evidence="4">The sequence shown here is derived from an EMBL/GenBank/DDBJ whole genome shotgun (WGS) entry which is preliminary data.</text>
</comment>
<dbReference type="EMBL" id="PEXU01000058">
    <property type="protein sequence ID" value="PIS42069.1"/>
    <property type="molecule type" value="Genomic_DNA"/>
</dbReference>
<protein>
    <submittedName>
        <fullName evidence="4">Two-component system response regulator</fullName>
    </submittedName>
</protein>
<dbReference type="InterPro" id="IPR001789">
    <property type="entry name" value="Sig_transdc_resp-reg_receiver"/>
</dbReference>
<accession>A0A2H0YUT4</accession>
<dbReference type="Proteomes" id="UP000231542">
    <property type="component" value="Unassembled WGS sequence"/>
</dbReference>
<dbReference type="SUPFAM" id="SSF52172">
    <property type="entry name" value="CheY-like"/>
    <property type="match status" value="1"/>
</dbReference>
<evidence type="ECO:0000259" key="3">
    <source>
        <dbReference type="PROSITE" id="PS50110"/>
    </source>
</evidence>